<dbReference type="InterPro" id="IPR052517">
    <property type="entry name" value="GlcG_carb_metab_protein"/>
</dbReference>
<dbReference type="Pfam" id="PF03928">
    <property type="entry name" value="HbpS-like"/>
    <property type="match status" value="1"/>
</dbReference>
<accession>A0A1H2G0K9</accession>
<feature type="signal peptide" evidence="1">
    <location>
        <begin position="1"/>
        <end position="21"/>
    </location>
</feature>
<dbReference type="STRING" id="1245526.SAMN05216580_1514"/>
<dbReference type="Proteomes" id="UP000243063">
    <property type="component" value="Chromosome I"/>
</dbReference>
<reference evidence="3" key="1">
    <citation type="submission" date="2016-10" db="EMBL/GenBank/DDBJ databases">
        <authorList>
            <person name="Varghese N."/>
            <person name="Submissions S."/>
        </authorList>
    </citation>
    <scope>NUCLEOTIDE SEQUENCE [LARGE SCALE GENOMIC DNA]</scope>
    <source>
        <strain evidence="3">CCTCC 2012022</strain>
    </source>
</reference>
<dbReference type="OrthoDB" id="6464887at2"/>
<keyword evidence="3" id="KW-1185">Reference proteome</keyword>
<proteinExistence type="predicted"/>
<sequence>MKPRHLLIATALLTASAAASAAPKLPQHADLDLASARQLSDLTLEACRAAGRSAVVSVLDRGGNLIVVQRGDGVGPHNTLASQRKAYTALSTKTPSQLLAERARANPDAANLNTLPELLLLGGGVPLFAGDALVGALGVAGAGGADQDQACAVQAAERFGLSIAPAQR</sequence>
<protein>
    <submittedName>
        <fullName evidence="2">Uncharacterized conserved protein GlcG, DUF336 family</fullName>
    </submittedName>
</protein>
<dbReference type="AlphaFoldDB" id="A0A1H2G0K9"/>
<evidence type="ECO:0000256" key="1">
    <source>
        <dbReference type="SAM" id="SignalP"/>
    </source>
</evidence>
<feature type="chain" id="PRO_5009274422" evidence="1">
    <location>
        <begin position="22"/>
        <end position="168"/>
    </location>
</feature>
<keyword evidence="1" id="KW-0732">Signal</keyword>
<name>A0A1H2G0K9_9GAMM</name>
<dbReference type="PANTHER" id="PTHR34309">
    <property type="entry name" value="SLR1406 PROTEIN"/>
    <property type="match status" value="1"/>
</dbReference>
<gene>
    <name evidence="2" type="ORF">SAMN05216580_1514</name>
</gene>
<evidence type="ECO:0000313" key="3">
    <source>
        <dbReference type="Proteomes" id="UP000243063"/>
    </source>
</evidence>
<organism evidence="2 3">
    <name type="scientific">Geopseudomonas guangdongensis</name>
    <dbReference type="NCBI Taxonomy" id="1245526"/>
    <lineage>
        <taxon>Bacteria</taxon>
        <taxon>Pseudomonadati</taxon>
        <taxon>Pseudomonadota</taxon>
        <taxon>Gammaproteobacteria</taxon>
        <taxon>Pseudomonadales</taxon>
        <taxon>Pseudomonadaceae</taxon>
        <taxon>Geopseudomonas</taxon>
    </lineage>
</organism>
<dbReference type="EMBL" id="LT629780">
    <property type="protein sequence ID" value="SDU13020.1"/>
    <property type="molecule type" value="Genomic_DNA"/>
</dbReference>
<dbReference type="SUPFAM" id="SSF143744">
    <property type="entry name" value="GlcG-like"/>
    <property type="match status" value="1"/>
</dbReference>
<dbReference type="InterPro" id="IPR005624">
    <property type="entry name" value="PduO/GlcC-like"/>
</dbReference>
<dbReference type="PANTHER" id="PTHR34309:SF10">
    <property type="entry name" value="SLR1406 PROTEIN"/>
    <property type="match status" value="1"/>
</dbReference>
<dbReference type="InterPro" id="IPR038084">
    <property type="entry name" value="PduO/GlcC-like_sf"/>
</dbReference>
<dbReference type="RefSeq" id="WP_090213319.1">
    <property type="nucleotide sequence ID" value="NZ_LT629780.1"/>
</dbReference>
<dbReference type="Gene3D" id="3.30.450.150">
    <property type="entry name" value="Haem-degrading domain"/>
    <property type="match status" value="1"/>
</dbReference>
<evidence type="ECO:0000313" key="2">
    <source>
        <dbReference type="EMBL" id="SDU13020.1"/>
    </source>
</evidence>